<reference evidence="2" key="1">
    <citation type="submission" date="2023-10" db="EMBL/GenBank/DDBJ databases">
        <title>Genome assembly of Pristionchus species.</title>
        <authorList>
            <person name="Yoshida K."/>
            <person name="Sommer R.J."/>
        </authorList>
    </citation>
    <scope>NUCLEOTIDE SEQUENCE</scope>
    <source>
        <strain evidence="2">RS5133</strain>
    </source>
</reference>
<evidence type="ECO:0000313" key="3">
    <source>
        <dbReference type="Proteomes" id="UP001432322"/>
    </source>
</evidence>
<feature type="transmembrane region" description="Helical" evidence="1">
    <location>
        <begin position="52"/>
        <end position="74"/>
    </location>
</feature>
<dbReference type="PANTHER" id="PTHR46561:SF11">
    <property type="entry name" value="SERPENTINE RECEPTOR CLASS ALPHA_BETA-14"/>
    <property type="match status" value="1"/>
</dbReference>
<protein>
    <recommendedName>
        <fullName evidence="4">G protein-coupled receptor</fullName>
    </recommendedName>
</protein>
<feature type="non-terminal residue" evidence="2">
    <location>
        <position position="103"/>
    </location>
</feature>
<dbReference type="Proteomes" id="UP001432322">
    <property type="component" value="Unassembled WGS sequence"/>
</dbReference>
<keyword evidence="3" id="KW-1185">Reference proteome</keyword>
<dbReference type="AlphaFoldDB" id="A0AAV5WHM9"/>
<organism evidence="2 3">
    <name type="scientific">Pristionchus fissidentatus</name>
    <dbReference type="NCBI Taxonomy" id="1538716"/>
    <lineage>
        <taxon>Eukaryota</taxon>
        <taxon>Metazoa</taxon>
        <taxon>Ecdysozoa</taxon>
        <taxon>Nematoda</taxon>
        <taxon>Chromadorea</taxon>
        <taxon>Rhabditida</taxon>
        <taxon>Rhabditina</taxon>
        <taxon>Diplogasteromorpha</taxon>
        <taxon>Diplogasteroidea</taxon>
        <taxon>Neodiplogasteridae</taxon>
        <taxon>Pristionchus</taxon>
    </lineage>
</organism>
<dbReference type="EMBL" id="BTSY01000005">
    <property type="protein sequence ID" value="GMT30085.1"/>
    <property type="molecule type" value="Genomic_DNA"/>
</dbReference>
<name>A0AAV5WHM9_9BILA</name>
<dbReference type="PANTHER" id="PTHR46561">
    <property type="entry name" value="SERPENTINE RECEPTOR, CLASS AB (CLASS A-LIKE)-RELATED"/>
    <property type="match status" value="1"/>
</dbReference>
<evidence type="ECO:0000256" key="1">
    <source>
        <dbReference type="SAM" id="Phobius"/>
    </source>
</evidence>
<evidence type="ECO:0008006" key="4">
    <source>
        <dbReference type="Google" id="ProtNLM"/>
    </source>
</evidence>
<dbReference type="InterPro" id="IPR053286">
    <property type="entry name" value="Nematode_rcpt-like_srab"/>
</dbReference>
<accession>A0AAV5WHM9</accession>
<sequence length="103" mass="11985">GVRFLVHGNTKILFQFYYVINIVLGLDYGVLYLTEFVRLRFDCFLFDFRTIILIRGLGVSAILSAHQVIVIMTFERLYSSFFPAHFERNSHRLLAFSLGFIAV</sequence>
<feature type="non-terminal residue" evidence="2">
    <location>
        <position position="1"/>
    </location>
</feature>
<keyword evidence="1" id="KW-0472">Membrane</keyword>
<keyword evidence="1" id="KW-0812">Transmembrane</keyword>
<evidence type="ECO:0000313" key="2">
    <source>
        <dbReference type="EMBL" id="GMT30085.1"/>
    </source>
</evidence>
<proteinExistence type="predicted"/>
<gene>
    <name evidence="2" type="ORF">PFISCL1PPCAC_21383</name>
</gene>
<keyword evidence="1" id="KW-1133">Transmembrane helix</keyword>
<comment type="caution">
    <text evidence="2">The sequence shown here is derived from an EMBL/GenBank/DDBJ whole genome shotgun (WGS) entry which is preliminary data.</text>
</comment>
<feature type="transmembrane region" description="Helical" evidence="1">
    <location>
        <begin position="12"/>
        <end position="31"/>
    </location>
</feature>